<proteinExistence type="predicted"/>
<sequence>MMNNLDRWLDVSSNFNIFIGVITCIGIVSIVIYTLFLNKIGKKDEYSLQIRLNVTNKMFISLIILFTLFVFLVPNNMLHYKQIIYMCFALTVLVGAVSAAYYYIRDFKN</sequence>
<feature type="transmembrane region" description="Helical" evidence="1">
    <location>
        <begin position="15"/>
        <end position="37"/>
    </location>
</feature>
<evidence type="ECO:0008006" key="3">
    <source>
        <dbReference type="Google" id="ProtNLM"/>
    </source>
</evidence>
<accession>A0AAU8NI31</accession>
<feature type="transmembrane region" description="Helical" evidence="1">
    <location>
        <begin position="83"/>
        <end position="104"/>
    </location>
</feature>
<feature type="transmembrane region" description="Helical" evidence="1">
    <location>
        <begin position="58"/>
        <end position="77"/>
    </location>
</feature>
<reference evidence="2" key="1">
    <citation type="submission" date="2024-05" db="EMBL/GenBank/DDBJ databases">
        <title>Draft genome assemblies of 36 bacteria isolated from hibernating arctic ground squirrels.</title>
        <authorList>
            <person name="McKee H."/>
            <person name="Mullen L."/>
            <person name="Drown D.M."/>
            <person name="Duddleston K.N."/>
        </authorList>
    </citation>
    <scope>NUCLEOTIDE SEQUENCE</scope>
    <source>
        <strain evidence="2">AN1007</strain>
    </source>
</reference>
<organism evidence="2">
    <name type="scientific">Paenibacillus sp. AN1007</name>
    <dbReference type="NCBI Taxonomy" id="3151385"/>
    <lineage>
        <taxon>Bacteria</taxon>
        <taxon>Bacillati</taxon>
        <taxon>Bacillota</taxon>
        <taxon>Bacilli</taxon>
        <taxon>Bacillales</taxon>
        <taxon>Paenibacillaceae</taxon>
        <taxon>Paenibacillus</taxon>
    </lineage>
</organism>
<evidence type="ECO:0000313" key="2">
    <source>
        <dbReference type="EMBL" id="XCP96146.1"/>
    </source>
</evidence>
<dbReference type="RefSeq" id="WP_342552186.1">
    <property type="nucleotide sequence ID" value="NZ_CP159992.1"/>
</dbReference>
<keyword evidence="1" id="KW-0812">Transmembrane</keyword>
<keyword evidence="1" id="KW-0472">Membrane</keyword>
<gene>
    <name evidence="2" type="ORF">ABXS70_05395</name>
</gene>
<keyword evidence="1" id="KW-1133">Transmembrane helix</keyword>
<name>A0AAU8NI31_9BACL</name>
<dbReference type="AlphaFoldDB" id="A0AAU8NI31"/>
<evidence type="ECO:0000256" key="1">
    <source>
        <dbReference type="SAM" id="Phobius"/>
    </source>
</evidence>
<protein>
    <recommendedName>
        <fullName evidence="3">DUF2178 domain-containing protein</fullName>
    </recommendedName>
</protein>
<dbReference type="EMBL" id="CP159992">
    <property type="protein sequence ID" value="XCP96146.1"/>
    <property type="molecule type" value="Genomic_DNA"/>
</dbReference>